<feature type="compositionally biased region" description="Polar residues" evidence="1">
    <location>
        <begin position="115"/>
        <end position="130"/>
    </location>
</feature>
<feature type="compositionally biased region" description="Basic and acidic residues" evidence="1">
    <location>
        <begin position="33"/>
        <end position="52"/>
    </location>
</feature>
<comment type="caution">
    <text evidence="2">The sequence shown here is derived from an EMBL/GenBank/DDBJ whole genome shotgun (WGS) entry which is preliminary data.</text>
</comment>
<dbReference type="Proteomes" id="UP000587002">
    <property type="component" value="Unassembled WGS sequence"/>
</dbReference>
<feature type="compositionally biased region" description="Polar residues" evidence="1">
    <location>
        <begin position="142"/>
        <end position="155"/>
    </location>
</feature>
<dbReference type="EMBL" id="JACCFJ010000001">
    <property type="protein sequence ID" value="NYI86151.1"/>
    <property type="molecule type" value="Genomic_DNA"/>
</dbReference>
<dbReference type="RefSeq" id="WP_179723960.1">
    <property type="nucleotide sequence ID" value="NZ_BAABFH010000001.1"/>
</dbReference>
<feature type="region of interest" description="Disordered" evidence="1">
    <location>
        <begin position="192"/>
        <end position="221"/>
    </location>
</feature>
<dbReference type="AlphaFoldDB" id="A0A853AU35"/>
<evidence type="ECO:0000256" key="1">
    <source>
        <dbReference type="SAM" id="MobiDB-lite"/>
    </source>
</evidence>
<sequence>MGPDGRPGWPPNGGWDTHHPDGTQTPASNDGFHPTRDGEDPGQRPDDAEARIYDPPYDPPPARTEIKFEDEPDFDNWPEGAPGVRVEPSNEPFVRWNRPDDSEFSSPAPDDPANPETNPLRNGETFSSRDNPPESELRPKTKYTTPRATFYTNSEGRIEWVEAHPGRQGDPNPELNNPAPNAKYRVADNWTFQTNSKGETSAMTGTPHYKNNPNDPVSQSTHYYRDENAQDRVGQRGYDAYRGTEWEHVNWDGGHMAAHESGGPGEEINQFPQIRGSNQGHYEDGYTYKASWRALEAYLSRTAKTPGCSVDQIQVKLHPDNSTVPETATYRWTETRNGVTKTYEMVFPNDPAKVNFGRPRR</sequence>
<name>A0A853AU35_9PSEU</name>
<evidence type="ECO:0008006" key="4">
    <source>
        <dbReference type="Google" id="ProtNLM"/>
    </source>
</evidence>
<evidence type="ECO:0000313" key="2">
    <source>
        <dbReference type="EMBL" id="NYI86151.1"/>
    </source>
</evidence>
<keyword evidence="3" id="KW-1185">Reference proteome</keyword>
<gene>
    <name evidence="2" type="ORF">HNR68_004781</name>
</gene>
<protein>
    <recommendedName>
        <fullName evidence="4">DNA/RNA non-specific endonuclease</fullName>
    </recommendedName>
</protein>
<feature type="region of interest" description="Disordered" evidence="1">
    <location>
        <begin position="1"/>
        <end position="156"/>
    </location>
</feature>
<evidence type="ECO:0000313" key="3">
    <source>
        <dbReference type="Proteomes" id="UP000587002"/>
    </source>
</evidence>
<reference evidence="2 3" key="1">
    <citation type="submission" date="2020-07" db="EMBL/GenBank/DDBJ databases">
        <title>Sequencing the genomes of 1000 actinobacteria strains.</title>
        <authorList>
            <person name="Klenk H.-P."/>
        </authorList>
    </citation>
    <scope>NUCLEOTIDE SEQUENCE [LARGE SCALE GENOMIC DNA]</scope>
    <source>
        <strain evidence="2 3">DSM 44065</strain>
    </source>
</reference>
<organism evidence="2 3">
    <name type="scientific">Saccharopolyspora hordei</name>
    <dbReference type="NCBI Taxonomy" id="1838"/>
    <lineage>
        <taxon>Bacteria</taxon>
        <taxon>Bacillati</taxon>
        <taxon>Actinomycetota</taxon>
        <taxon>Actinomycetes</taxon>
        <taxon>Pseudonocardiales</taxon>
        <taxon>Pseudonocardiaceae</taxon>
        <taxon>Saccharopolyspora</taxon>
    </lineage>
</organism>
<accession>A0A853AU35</accession>
<proteinExistence type="predicted"/>